<evidence type="ECO:0000313" key="1">
    <source>
        <dbReference type="EMBL" id="KAK3741833.1"/>
    </source>
</evidence>
<dbReference type="EMBL" id="JAWDGP010006390">
    <property type="protein sequence ID" value="KAK3741833.1"/>
    <property type="molecule type" value="Genomic_DNA"/>
</dbReference>
<proteinExistence type="predicted"/>
<keyword evidence="2" id="KW-1185">Reference proteome</keyword>
<protein>
    <submittedName>
        <fullName evidence="1">Uncharacterized protein</fullName>
    </submittedName>
</protein>
<dbReference type="Proteomes" id="UP001283361">
    <property type="component" value="Unassembled WGS sequence"/>
</dbReference>
<name>A0AAE0YDV8_9GAST</name>
<evidence type="ECO:0000313" key="2">
    <source>
        <dbReference type="Proteomes" id="UP001283361"/>
    </source>
</evidence>
<gene>
    <name evidence="1" type="ORF">RRG08_018533</name>
</gene>
<sequence>MGEDWRRLTEMEIDGDGRRWMNIVGDVWRWTKIVGDGRRWMNIVGDVWRWTKIVGDGRRWTKIVGDQSALISSKGIGQSKRYEKAIHWTDNVENGMIHKNGNSLVPCPVQLSFLKNAG</sequence>
<accession>A0AAE0YDV8</accession>
<comment type="caution">
    <text evidence="1">The sequence shown here is derived from an EMBL/GenBank/DDBJ whole genome shotgun (WGS) entry which is preliminary data.</text>
</comment>
<dbReference type="AlphaFoldDB" id="A0AAE0YDV8"/>
<organism evidence="1 2">
    <name type="scientific">Elysia crispata</name>
    <name type="common">lettuce slug</name>
    <dbReference type="NCBI Taxonomy" id="231223"/>
    <lineage>
        <taxon>Eukaryota</taxon>
        <taxon>Metazoa</taxon>
        <taxon>Spiralia</taxon>
        <taxon>Lophotrochozoa</taxon>
        <taxon>Mollusca</taxon>
        <taxon>Gastropoda</taxon>
        <taxon>Heterobranchia</taxon>
        <taxon>Euthyneura</taxon>
        <taxon>Panpulmonata</taxon>
        <taxon>Sacoglossa</taxon>
        <taxon>Placobranchoidea</taxon>
        <taxon>Plakobranchidae</taxon>
        <taxon>Elysia</taxon>
    </lineage>
</organism>
<reference evidence="1" key="1">
    <citation type="journal article" date="2023" name="G3 (Bethesda)">
        <title>A reference genome for the long-term kleptoplast-retaining sea slug Elysia crispata morphotype clarki.</title>
        <authorList>
            <person name="Eastman K.E."/>
            <person name="Pendleton A.L."/>
            <person name="Shaikh M.A."/>
            <person name="Suttiyut T."/>
            <person name="Ogas R."/>
            <person name="Tomko P."/>
            <person name="Gavelis G."/>
            <person name="Widhalm J.R."/>
            <person name="Wisecaver J.H."/>
        </authorList>
    </citation>
    <scope>NUCLEOTIDE SEQUENCE</scope>
    <source>
        <strain evidence="1">ECLA1</strain>
    </source>
</reference>